<dbReference type="PROSITE" id="PS50984">
    <property type="entry name" value="TRUD"/>
    <property type="match status" value="1"/>
</dbReference>
<dbReference type="PANTHER" id="PTHR47811">
    <property type="entry name" value="TRNA PSEUDOURIDINE SYNTHASE D"/>
    <property type="match status" value="1"/>
</dbReference>
<keyword evidence="7" id="KW-1185">Reference proteome</keyword>
<dbReference type="InterPro" id="IPR020103">
    <property type="entry name" value="PsdUridine_synth_cat_dom_sf"/>
</dbReference>
<proteinExistence type="inferred from homology"/>
<dbReference type="Proteomes" id="UP000199518">
    <property type="component" value="Unassembled WGS sequence"/>
</dbReference>
<dbReference type="InterPro" id="IPR050170">
    <property type="entry name" value="TruD_pseudoU_synthase"/>
</dbReference>
<protein>
    <recommendedName>
        <fullName evidence="4">tRNA pseudouridine synthase D</fullName>
        <ecNumber evidence="4">5.4.99.27</ecNumber>
    </recommendedName>
    <alternativeName>
        <fullName evidence="4">tRNA pseudouridine(13) synthase</fullName>
    </alternativeName>
    <alternativeName>
        <fullName evidence="4">tRNA pseudouridylate synthase D</fullName>
    </alternativeName>
    <alternativeName>
        <fullName evidence="4">tRNA-uridine isomerase D</fullName>
    </alternativeName>
</protein>
<dbReference type="InterPro" id="IPR001656">
    <property type="entry name" value="PsdUridine_synth_TruD"/>
</dbReference>
<name>A0A1I3B3K0_9PLAN</name>
<comment type="function">
    <text evidence="4">Responsible for synthesis of pseudouridine from uracil-13 in transfer RNAs.</text>
</comment>
<dbReference type="EMBL" id="FOQD01000001">
    <property type="protein sequence ID" value="SFH56770.1"/>
    <property type="molecule type" value="Genomic_DNA"/>
</dbReference>
<evidence type="ECO:0000256" key="1">
    <source>
        <dbReference type="ARBA" id="ARBA00007953"/>
    </source>
</evidence>
<dbReference type="PROSITE" id="PS01268">
    <property type="entry name" value="UPF0024"/>
    <property type="match status" value="1"/>
</dbReference>
<keyword evidence="2 4" id="KW-0819">tRNA processing</keyword>
<dbReference type="EC" id="5.4.99.27" evidence="4"/>
<dbReference type="GO" id="GO:0031119">
    <property type="term" value="P:tRNA pseudouridine synthesis"/>
    <property type="evidence" value="ECO:0007669"/>
    <property type="project" value="UniProtKB-UniRule"/>
</dbReference>
<sequence length="353" mass="38869">MTEASTPFVDETPCLTPLELSINGQLKVEPEDFVVEEVPAYLPSGVGEHLFLWIQKRDISAEFLTGHIARSLGVRRDDIGVAGLKDRRAVTRQWISVPATAEERIEAINTPAIQVLEAKRHGNKLKTGHLRGNRFELIVRGEPGQLAIAQQIAAAIAEQGVPNYFGDQRFGHDGETLTLGMSLLKGETDPRSIPSPKRKFLLRLALSAAQSSLFNTVLARRLQAGTLHSVQPGDVMQVCASGGLFVVEDVPSEQPRFDARETVITGPIFGPKMKSPLGDVLQLEQEILTATGLTREVFRTHSKLTPGTRRPLLLWPENLTVADHPHGLRLTFTLPSGCYATVVLREFLKENRD</sequence>
<evidence type="ECO:0000313" key="7">
    <source>
        <dbReference type="Proteomes" id="UP000199518"/>
    </source>
</evidence>
<evidence type="ECO:0000256" key="2">
    <source>
        <dbReference type="ARBA" id="ARBA00022694"/>
    </source>
</evidence>
<dbReference type="HAMAP" id="MF_01082">
    <property type="entry name" value="TruD"/>
    <property type="match status" value="1"/>
</dbReference>
<dbReference type="InterPro" id="IPR020119">
    <property type="entry name" value="PsdUridine_synth_TruD_CS"/>
</dbReference>
<dbReference type="GO" id="GO:0003723">
    <property type="term" value="F:RNA binding"/>
    <property type="evidence" value="ECO:0007669"/>
    <property type="project" value="InterPro"/>
</dbReference>
<dbReference type="STRING" id="1576369.SAMN05421753_101207"/>
<dbReference type="OrthoDB" id="1550679at2"/>
<dbReference type="GO" id="GO:0160150">
    <property type="term" value="F:tRNA pseudouridine(13) synthase activity"/>
    <property type="evidence" value="ECO:0007669"/>
    <property type="project" value="UniProtKB-EC"/>
</dbReference>
<evidence type="ECO:0000313" key="6">
    <source>
        <dbReference type="EMBL" id="SFH56770.1"/>
    </source>
</evidence>
<dbReference type="InterPro" id="IPR042214">
    <property type="entry name" value="TruD_catalytic"/>
</dbReference>
<dbReference type="PANTHER" id="PTHR47811:SF1">
    <property type="entry name" value="TRNA PSEUDOURIDINE SYNTHASE D"/>
    <property type="match status" value="1"/>
</dbReference>
<evidence type="ECO:0000256" key="4">
    <source>
        <dbReference type="HAMAP-Rule" id="MF_01082"/>
    </source>
</evidence>
<dbReference type="Gene3D" id="3.30.2340.10">
    <property type="entry name" value="TruD, insertion domain"/>
    <property type="match status" value="1"/>
</dbReference>
<dbReference type="InterPro" id="IPR043165">
    <property type="entry name" value="TruD_insert_sf"/>
</dbReference>
<keyword evidence="3 4" id="KW-0413">Isomerase</keyword>
<comment type="catalytic activity">
    <reaction evidence="4">
        <text>uridine(13) in tRNA = pseudouridine(13) in tRNA</text>
        <dbReference type="Rhea" id="RHEA:42540"/>
        <dbReference type="Rhea" id="RHEA-COMP:10105"/>
        <dbReference type="Rhea" id="RHEA-COMP:10106"/>
        <dbReference type="ChEBI" id="CHEBI:65314"/>
        <dbReference type="ChEBI" id="CHEBI:65315"/>
        <dbReference type="EC" id="5.4.99.27"/>
    </reaction>
</comment>
<feature type="active site" description="Nucleophile" evidence="4">
    <location>
        <position position="86"/>
    </location>
</feature>
<accession>A0A1I3B3K0</accession>
<evidence type="ECO:0000259" key="5">
    <source>
        <dbReference type="PROSITE" id="PS50984"/>
    </source>
</evidence>
<dbReference type="GO" id="GO:0005829">
    <property type="term" value="C:cytosol"/>
    <property type="evidence" value="ECO:0007669"/>
    <property type="project" value="TreeGrafter"/>
</dbReference>
<dbReference type="Pfam" id="PF01142">
    <property type="entry name" value="TruD"/>
    <property type="match status" value="2"/>
</dbReference>
<comment type="similarity">
    <text evidence="1 4">Belongs to the pseudouridine synthase TruD family.</text>
</comment>
<reference evidence="7" key="1">
    <citation type="submission" date="2016-10" db="EMBL/GenBank/DDBJ databases">
        <authorList>
            <person name="Varghese N."/>
            <person name="Submissions S."/>
        </authorList>
    </citation>
    <scope>NUCLEOTIDE SEQUENCE [LARGE SCALE GENOMIC DNA]</scope>
    <source>
        <strain evidence="7">DSM 26348</strain>
    </source>
</reference>
<dbReference type="RefSeq" id="WP_092047108.1">
    <property type="nucleotide sequence ID" value="NZ_FOQD01000001.1"/>
</dbReference>
<dbReference type="Gene3D" id="3.30.2350.20">
    <property type="entry name" value="TruD, catalytic domain"/>
    <property type="match status" value="1"/>
</dbReference>
<gene>
    <name evidence="4" type="primary">truD</name>
    <name evidence="6" type="ORF">SAMN05421753_101207</name>
</gene>
<dbReference type="AlphaFoldDB" id="A0A1I3B3K0"/>
<evidence type="ECO:0000256" key="3">
    <source>
        <dbReference type="ARBA" id="ARBA00023235"/>
    </source>
</evidence>
<feature type="domain" description="TRUD" evidence="5">
    <location>
        <begin position="160"/>
        <end position="314"/>
    </location>
</feature>
<dbReference type="InterPro" id="IPR011760">
    <property type="entry name" value="PsdUridine_synth_TruD_insert"/>
</dbReference>
<organism evidence="6 7">
    <name type="scientific">Planctomicrobium piriforme</name>
    <dbReference type="NCBI Taxonomy" id="1576369"/>
    <lineage>
        <taxon>Bacteria</taxon>
        <taxon>Pseudomonadati</taxon>
        <taxon>Planctomycetota</taxon>
        <taxon>Planctomycetia</taxon>
        <taxon>Planctomycetales</taxon>
        <taxon>Planctomycetaceae</taxon>
        <taxon>Planctomicrobium</taxon>
    </lineage>
</organism>
<dbReference type="SUPFAM" id="SSF55120">
    <property type="entry name" value="Pseudouridine synthase"/>
    <property type="match status" value="1"/>
</dbReference>